<evidence type="ECO:0000313" key="9">
    <source>
        <dbReference type="Proteomes" id="UP000295680"/>
    </source>
</evidence>
<dbReference type="NCBIfam" id="TIGR02937">
    <property type="entry name" value="sigma70-ECF"/>
    <property type="match status" value="1"/>
</dbReference>
<keyword evidence="2" id="KW-0805">Transcription regulation</keyword>
<dbReference type="RefSeq" id="WP_207926027.1">
    <property type="nucleotide sequence ID" value="NZ_SLWS01000002.1"/>
</dbReference>
<keyword evidence="4" id="KW-0238">DNA-binding</keyword>
<evidence type="ECO:0000259" key="6">
    <source>
        <dbReference type="Pfam" id="PF04542"/>
    </source>
</evidence>
<accession>A0A4R2JZY1</accession>
<evidence type="ECO:0000256" key="4">
    <source>
        <dbReference type="ARBA" id="ARBA00023125"/>
    </source>
</evidence>
<dbReference type="AlphaFoldDB" id="A0A4R2JZY1"/>
<dbReference type="PANTHER" id="PTHR43133:SF8">
    <property type="entry name" value="RNA POLYMERASE SIGMA FACTOR HI_1459-RELATED"/>
    <property type="match status" value="1"/>
</dbReference>
<dbReference type="SUPFAM" id="SSF88659">
    <property type="entry name" value="Sigma3 and sigma4 domains of RNA polymerase sigma factors"/>
    <property type="match status" value="1"/>
</dbReference>
<dbReference type="Pfam" id="PF04542">
    <property type="entry name" value="Sigma70_r2"/>
    <property type="match status" value="1"/>
</dbReference>
<dbReference type="GO" id="GO:0006352">
    <property type="term" value="P:DNA-templated transcription initiation"/>
    <property type="evidence" value="ECO:0007669"/>
    <property type="project" value="InterPro"/>
</dbReference>
<evidence type="ECO:0000256" key="3">
    <source>
        <dbReference type="ARBA" id="ARBA00023082"/>
    </source>
</evidence>
<dbReference type="Gene3D" id="1.10.1740.10">
    <property type="match status" value="1"/>
</dbReference>
<dbReference type="Proteomes" id="UP000295680">
    <property type="component" value="Unassembled WGS sequence"/>
</dbReference>
<dbReference type="Gene3D" id="1.10.10.10">
    <property type="entry name" value="Winged helix-like DNA-binding domain superfamily/Winged helix DNA-binding domain"/>
    <property type="match status" value="1"/>
</dbReference>
<keyword evidence="5" id="KW-0804">Transcription</keyword>
<name>A0A4R2JZY1_9PSEU</name>
<evidence type="ECO:0000256" key="2">
    <source>
        <dbReference type="ARBA" id="ARBA00023015"/>
    </source>
</evidence>
<sequence>MRRARAGDLDAYAVLVARYSTAAHRTAYLLGAGDDAKDVVQDAFVKGFRGLGSFRDGSGFRPWLLQIVANETRNLHRSQRRRGTYELRLATMTDTVDHRDPASVALVDATRTALLDAVKTLPEKDRLVVTCRYLLDMTEAETAQTLGMARGTVKSRLSRALKRLRPMLEGVADD</sequence>
<feature type="domain" description="RNA polymerase sigma-70 region 2" evidence="6">
    <location>
        <begin position="15"/>
        <end position="82"/>
    </location>
</feature>
<comment type="caution">
    <text evidence="8">The sequence shown here is derived from an EMBL/GenBank/DDBJ whole genome shotgun (WGS) entry which is preliminary data.</text>
</comment>
<dbReference type="InterPro" id="IPR014284">
    <property type="entry name" value="RNA_pol_sigma-70_dom"/>
</dbReference>
<gene>
    <name evidence="8" type="ORF">EV192_1021152</name>
</gene>
<evidence type="ECO:0000256" key="1">
    <source>
        <dbReference type="ARBA" id="ARBA00010641"/>
    </source>
</evidence>
<dbReference type="Pfam" id="PF08281">
    <property type="entry name" value="Sigma70_r4_2"/>
    <property type="match status" value="1"/>
</dbReference>
<evidence type="ECO:0000313" key="8">
    <source>
        <dbReference type="EMBL" id="TCO63008.1"/>
    </source>
</evidence>
<feature type="domain" description="RNA polymerase sigma factor 70 region 4 type 2" evidence="7">
    <location>
        <begin position="112"/>
        <end position="164"/>
    </location>
</feature>
<dbReference type="InterPro" id="IPR013324">
    <property type="entry name" value="RNA_pol_sigma_r3/r4-like"/>
</dbReference>
<evidence type="ECO:0000256" key="5">
    <source>
        <dbReference type="ARBA" id="ARBA00023163"/>
    </source>
</evidence>
<dbReference type="InterPro" id="IPR036388">
    <property type="entry name" value="WH-like_DNA-bd_sf"/>
</dbReference>
<reference evidence="8 9" key="1">
    <citation type="submission" date="2019-03" db="EMBL/GenBank/DDBJ databases">
        <title>Genomic Encyclopedia of Type Strains, Phase IV (KMG-IV): sequencing the most valuable type-strain genomes for metagenomic binning, comparative biology and taxonomic classification.</title>
        <authorList>
            <person name="Goeker M."/>
        </authorList>
    </citation>
    <scope>NUCLEOTIDE SEQUENCE [LARGE SCALE GENOMIC DNA]</scope>
    <source>
        <strain evidence="8 9">DSM 45934</strain>
    </source>
</reference>
<organism evidence="8 9">
    <name type="scientific">Actinocrispum wychmicini</name>
    <dbReference type="NCBI Taxonomy" id="1213861"/>
    <lineage>
        <taxon>Bacteria</taxon>
        <taxon>Bacillati</taxon>
        <taxon>Actinomycetota</taxon>
        <taxon>Actinomycetes</taxon>
        <taxon>Pseudonocardiales</taxon>
        <taxon>Pseudonocardiaceae</taxon>
        <taxon>Actinocrispum</taxon>
    </lineage>
</organism>
<dbReference type="EMBL" id="SLWS01000002">
    <property type="protein sequence ID" value="TCO63008.1"/>
    <property type="molecule type" value="Genomic_DNA"/>
</dbReference>
<dbReference type="InterPro" id="IPR007627">
    <property type="entry name" value="RNA_pol_sigma70_r2"/>
</dbReference>
<dbReference type="PANTHER" id="PTHR43133">
    <property type="entry name" value="RNA POLYMERASE ECF-TYPE SIGMA FACTO"/>
    <property type="match status" value="1"/>
</dbReference>
<dbReference type="InterPro" id="IPR013325">
    <property type="entry name" value="RNA_pol_sigma_r2"/>
</dbReference>
<comment type="similarity">
    <text evidence="1">Belongs to the sigma-70 factor family. ECF subfamily.</text>
</comment>
<evidence type="ECO:0000259" key="7">
    <source>
        <dbReference type="Pfam" id="PF08281"/>
    </source>
</evidence>
<dbReference type="GO" id="GO:0003677">
    <property type="term" value="F:DNA binding"/>
    <property type="evidence" value="ECO:0007669"/>
    <property type="project" value="UniProtKB-KW"/>
</dbReference>
<dbReference type="InterPro" id="IPR013249">
    <property type="entry name" value="RNA_pol_sigma70_r4_t2"/>
</dbReference>
<dbReference type="InterPro" id="IPR039425">
    <property type="entry name" value="RNA_pol_sigma-70-like"/>
</dbReference>
<protein>
    <submittedName>
        <fullName evidence="8">RNA polymerase sigma-70 factor (ECF subfamily)</fullName>
    </submittedName>
</protein>
<keyword evidence="3" id="KW-0731">Sigma factor</keyword>
<proteinExistence type="inferred from homology"/>
<keyword evidence="9" id="KW-1185">Reference proteome</keyword>
<dbReference type="GO" id="GO:0016987">
    <property type="term" value="F:sigma factor activity"/>
    <property type="evidence" value="ECO:0007669"/>
    <property type="project" value="UniProtKB-KW"/>
</dbReference>
<dbReference type="CDD" id="cd06171">
    <property type="entry name" value="Sigma70_r4"/>
    <property type="match status" value="1"/>
</dbReference>
<dbReference type="SUPFAM" id="SSF88946">
    <property type="entry name" value="Sigma2 domain of RNA polymerase sigma factors"/>
    <property type="match status" value="1"/>
</dbReference>